<keyword evidence="9 10" id="KW-0413">Isomerase</keyword>
<dbReference type="EMBL" id="AICN01000050">
    <property type="protein sequence ID" value="EHS86036.1"/>
    <property type="molecule type" value="Genomic_DNA"/>
</dbReference>
<keyword evidence="8 10" id="KW-0520">NAD</keyword>
<dbReference type="GO" id="GO:0000166">
    <property type="term" value="F:nucleotide binding"/>
    <property type="evidence" value="ECO:0007669"/>
    <property type="project" value="UniProtKB-KW"/>
</dbReference>
<dbReference type="PANTHER" id="PTHR13232:SF10">
    <property type="entry name" value="NAD(P)H-HYDRATE EPIMERASE"/>
    <property type="match status" value="1"/>
</dbReference>
<keyword evidence="4 10" id="KW-0479">Metal-binding</keyword>
<dbReference type="InterPro" id="IPR032976">
    <property type="entry name" value="YJEFN_prot_NAXE-like"/>
</dbReference>
<proteinExistence type="inferred from homology"/>
<evidence type="ECO:0000256" key="9">
    <source>
        <dbReference type="ARBA" id="ARBA00023235"/>
    </source>
</evidence>
<keyword evidence="5 10" id="KW-0547">Nucleotide-binding</keyword>
<evidence type="ECO:0000256" key="2">
    <source>
        <dbReference type="ARBA" id="ARBA00000909"/>
    </source>
</evidence>
<keyword evidence="6 10" id="KW-0521">NADP</keyword>
<sequence length="208" mass="22219">MTKTVTAQEMQMADQFTINTIGIPGMVLMERAALALRDIIQVQFTHQLSQVVVVAGSGNNGGDGLALARLLHLQKVPIEILNVGNPDHASQQHQDQDHICQYYQIPQTRDIKILNQASLIIDAIFGVGLDRPITGNYLTVINAINQATAPVLAVDVPSGMNTDTGEIMGAAVQANMTVTMAFNKQGLTTASGQQLAGEVVIADDIGIY</sequence>
<comment type="caution">
    <text evidence="12">The sequence shown here is derived from an EMBL/GenBank/DDBJ whole genome shotgun (WGS) entry which is preliminary data.</text>
</comment>
<evidence type="ECO:0000256" key="3">
    <source>
        <dbReference type="ARBA" id="ARBA00012228"/>
    </source>
</evidence>
<reference evidence="12 13" key="1">
    <citation type="journal article" date="2013" name="Genome Announc.">
        <title>Genome Sequence of Lactobacillus gastricus PS3, a Strain Isolated from Human Milk.</title>
        <authorList>
            <person name="Martin V."/>
            <person name="Cardenas N."/>
            <person name="Jimenez E."/>
            <person name="Maldonado A."/>
            <person name="Rodriguez J.M."/>
            <person name="Fernandez L."/>
        </authorList>
    </citation>
    <scope>NUCLEOTIDE SEQUENCE [LARGE SCALE GENOMIC DNA]</scope>
    <source>
        <strain evidence="12 13">PS3</strain>
    </source>
</reference>
<feature type="binding site" evidence="10">
    <location>
        <position position="155"/>
    </location>
    <ligand>
        <name>(6S)-NADPHX</name>
        <dbReference type="ChEBI" id="CHEBI:64076"/>
    </ligand>
</feature>
<comment type="function">
    <text evidence="10">Catalyzes the epimerization of the S- and R-forms of NAD(P)HX, a damaged form of NAD(P)H that is a result of enzymatic or heat-dependent hydration. This is a prerequisite for the S-specific NAD(P)H-hydrate dehydratase to allow the repair of both epimers of NAD(P)HX.</text>
</comment>
<protein>
    <recommendedName>
        <fullName evidence="3 10">NAD(P)H-hydrate epimerase</fullName>
        <ecNumber evidence="3 10">5.1.99.6</ecNumber>
    </recommendedName>
    <alternativeName>
        <fullName evidence="10">NAD(P)HX epimerase</fullName>
    </alternativeName>
</protein>
<evidence type="ECO:0000256" key="8">
    <source>
        <dbReference type="ARBA" id="ARBA00023027"/>
    </source>
</evidence>
<keyword evidence="7 10" id="KW-0630">Potassium</keyword>
<evidence type="ECO:0000256" key="4">
    <source>
        <dbReference type="ARBA" id="ARBA00022723"/>
    </source>
</evidence>
<evidence type="ECO:0000259" key="11">
    <source>
        <dbReference type="PROSITE" id="PS51385"/>
    </source>
</evidence>
<name>H4GJW2_9LACO</name>
<dbReference type="EC" id="5.1.99.6" evidence="3 10"/>
<feature type="binding site" evidence="10">
    <location>
        <begin position="126"/>
        <end position="132"/>
    </location>
    <ligand>
        <name>(6S)-NADPHX</name>
        <dbReference type="ChEBI" id="CHEBI:64076"/>
    </ligand>
</feature>
<feature type="binding site" evidence="10">
    <location>
        <position position="137"/>
    </location>
    <ligand>
        <name>(6S)-NADPHX</name>
        <dbReference type="ChEBI" id="CHEBI:64076"/>
    </ligand>
</feature>
<comment type="catalytic activity">
    <reaction evidence="2 10">
        <text>(6R)-NADPHX = (6S)-NADPHX</text>
        <dbReference type="Rhea" id="RHEA:32227"/>
        <dbReference type="ChEBI" id="CHEBI:64076"/>
        <dbReference type="ChEBI" id="CHEBI:64077"/>
        <dbReference type="EC" id="5.1.99.6"/>
    </reaction>
</comment>
<dbReference type="InterPro" id="IPR036652">
    <property type="entry name" value="YjeF_N_dom_sf"/>
</dbReference>
<feature type="binding site" evidence="10">
    <location>
        <begin position="59"/>
        <end position="63"/>
    </location>
    <ligand>
        <name>(6S)-NADPHX</name>
        <dbReference type="ChEBI" id="CHEBI:64076"/>
    </ligand>
</feature>
<comment type="catalytic activity">
    <reaction evidence="1 10">
        <text>(6R)-NADHX = (6S)-NADHX</text>
        <dbReference type="Rhea" id="RHEA:32215"/>
        <dbReference type="ChEBI" id="CHEBI:64074"/>
        <dbReference type="ChEBI" id="CHEBI:64075"/>
        <dbReference type="EC" id="5.1.99.6"/>
    </reaction>
</comment>
<organism evidence="12 13">
    <name type="scientific">Limosilactobacillus gastricus PS3</name>
    <dbReference type="NCBI Taxonomy" id="1144300"/>
    <lineage>
        <taxon>Bacteria</taxon>
        <taxon>Bacillati</taxon>
        <taxon>Bacillota</taxon>
        <taxon>Bacilli</taxon>
        <taxon>Lactobacillales</taxon>
        <taxon>Lactobacillaceae</taxon>
        <taxon>Limosilactobacillus</taxon>
    </lineage>
</organism>
<feature type="binding site" evidence="10">
    <location>
        <position position="122"/>
    </location>
    <ligand>
        <name>K(+)</name>
        <dbReference type="ChEBI" id="CHEBI:29103"/>
    </ligand>
</feature>
<dbReference type="RefSeq" id="WP_007122345.1">
    <property type="nucleotide sequence ID" value="NZ_AICN01000050.1"/>
</dbReference>
<evidence type="ECO:0000256" key="1">
    <source>
        <dbReference type="ARBA" id="ARBA00000013"/>
    </source>
</evidence>
<dbReference type="GO" id="GO:0052856">
    <property type="term" value="F:NAD(P)HX epimerase activity"/>
    <property type="evidence" value="ECO:0007669"/>
    <property type="project" value="UniProtKB-UniRule"/>
</dbReference>
<dbReference type="SUPFAM" id="SSF64153">
    <property type="entry name" value="YjeF N-terminal domain-like"/>
    <property type="match status" value="1"/>
</dbReference>
<dbReference type="AlphaFoldDB" id="H4GJW2"/>
<comment type="similarity">
    <text evidence="10">Belongs to the NnrE/AIBP family.</text>
</comment>
<dbReference type="HAMAP" id="MF_01966">
    <property type="entry name" value="NADHX_epimerase"/>
    <property type="match status" value="1"/>
</dbReference>
<dbReference type="Gene3D" id="3.40.50.10260">
    <property type="entry name" value="YjeF N-terminal domain"/>
    <property type="match status" value="1"/>
</dbReference>
<dbReference type="PATRIC" id="fig|1144300.3.peg.1145"/>
<evidence type="ECO:0000313" key="12">
    <source>
        <dbReference type="EMBL" id="EHS86036.1"/>
    </source>
</evidence>
<dbReference type="NCBIfam" id="TIGR00197">
    <property type="entry name" value="yjeF_nterm"/>
    <property type="match status" value="1"/>
</dbReference>
<comment type="cofactor">
    <cofactor evidence="10">
        <name>K(+)</name>
        <dbReference type="ChEBI" id="CHEBI:29103"/>
    </cofactor>
    <text evidence="10">Binds 1 potassium ion per subunit.</text>
</comment>
<feature type="domain" description="YjeF N-terminal" evidence="11">
    <location>
        <begin position="10"/>
        <end position="208"/>
    </location>
</feature>
<evidence type="ECO:0000256" key="5">
    <source>
        <dbReference type="ARBA" id="ARBA00022741"/>
    </source>
</evidence>
<evidence type="ECO:0000256" key="10">
    <source>
        <dbReference type="HAMAP-Rule" id="MF_01966"/>
    </source>
</evidence>
<dbReference type="InterPro" id="IPR004443">
    <property type="entry name" value="YjeF_N_dom"/>
</dbReference>
<accession>H4GJW2</accession>
<dbReference type="OrthoDB" id="9806925at2"/>
<dbReference type="Pfam" id="PF03853">
    <property type="entry name" value="YjeF_N"/>
    <property type="match status" value="1"/>
</dbReference>
<evidence type="ECO:0000256" key="7">
    <source>
        <dbReference type="ARBA" id="ARBA00022958"/>
    </source>
</evidence>
<evidence type="ECO:0000256" key="6">
    <source>
        <dbReference type="ARBA" id="ARBA00022857"/>
    </source>
</evidence>
<gene>
    <name evidence="10" type="primary">nnrE</name>
    <name evidence="12" type="ORF">PS3_13410</name>
</gene>
<dbReference type="PROSITE" id="PS51385">
    <property type="entry name" value="YJEF_N"/>
    <property type="match status" value="1"/>
</dbReference>
<dbReference type="Proteomes" id="UP000004567">
    <property type="component" value="Unassembled WGS sequence"/>
</dbReference>
<feature type="binding site" evidence="10">
    <location>
        <position position="60"/>
    </location>
    <ligand>
        <name>K(+)</name>
        <dbReference type="ChEBI" id="CHEBI:29103"/>
    </ligand>
</feature>
<dbReference type="STRING" id="1144300.PS3_13410"/>
<feature type="binding site" evidence="10">
    <location>
        <position position="158"/>
    </location>
    <ligand>
        <name>K(+)</name>
        <dbReference type="ChEBI" id="CHEBI:29103"/>
    </ligand>
</feature>
<dbReference type="PANTHER" id="PTHR13232">
    <property type="entry name" value="NAD(P)H-HYDRATE EPIMERASE"/>
    <property type="match status" value="1"/>
</dbReference>
<evidence type="ECO:0000313" key="13">
    <source>
        <dbReference type="Proteomes" id="UP000004567"/>
    </source>
</evidence>
<dbReference type="GO" id="GO:0046872">
    <property type="term" value="F:metal ion binding"/>
    <property type="evidence" value="ECO:0007669"/>
    <property type="project" value="UniProtKB-KW"/>
</dbReference>